<evidence type="ECO:0000313" key="4">
    <source>
        <dbReference type="EMBL" id="NLR92033.1"/>
    </source>
</evidence>
<keyword evidence="1" id="KW-0597">Phosphoprotein</keyword>
<dbReference type="AlphaFoldDB" id="A0A7X8SKZ3"/>
<reference evidence="4 5" key="1">
    <citation type="submission" date="2020-04" db="EMBL/GenBank/DDBJ databases">
        <title>Flammeovirga sp. SR4, a novel species isolated from seawater.</title>
        <authorList>
            <person name="Wang X."/>
        </authorList>
    </citation>
    <scope>NUCLEOTIDE SEQUENCE [LARGE SCALE GENOMIC DNA]</scope>
    <source>
        <strain evidence="4 5">SR4</strain>
    </source>
</reference>
<dbReference type="GO" id="GO:0003677">
    <property type="term" value="F:DNA binding"/>
    <property type="evidence" value="ECO:0007669"/>
    <property type="project" value="InterPro"/>
</dbReference>
<dbReference type="PANTHER" id="PTHR37299">
    <property type="entry name" value="TRANSCRIPTIONAL REGULATOR-RELATED"/>
    <property type="match status" value="1"/>
</dbReference>
<dbReference type="InterPro" id="IPR001789">
    <property type="entry name" value="Sig_transdc_resp-reg_receiver"/>
</dbReference>
<dbReference type="Proteomes" id="UP000585050">
    <property type="component" value="Unassembled WGS sequence"/>
</dbReference>
<feature type="modified residue" description="4-aspartylphosphate" evidence="1">
    <location>
        <position position="60"/>
    </location>
</feature>
<sequence length="239" mass="27445">MPVSKSNLKCLIIDDEELAREGLASYVEQVPFLDLKGTVSSAMKAQEIIDEQQIDLCFCDINMPYLSGIDWVKSLNNPPMVVFTTAYSEYAIQSYEVNTLDYLLKPISFDRFYKSCIKARDSFSANEKEDHFLFIKVEQQIKKIWCKEIQYIESKNNYINIVTSDSEHLTHLTLKEIQDKLPSTFIKVQKSFIVNMDAVEAIEGNCVIVKNQMISMSRSQKQEITDQLTQGNLIIKGLK</sequence>
<dbReference type="Gene3D" id="2.40.50.1020">
    <property type="entry name" value="LytTr DNA-binding domain"/>
    <property type="match status" value="1"/>
</dbReference>
<evidence type="ECO:0000256" key="1">
    <source>
        <dbReference type="PROSITE-ProRule" id="PRU00169"/>
    </source>
</evidence>
<feature type="domain" description="Response regulatory" evidence="2">
    <location>
        <begin position="9"/>
        <end position="120"/>
    </location>
</feature>
<dbReference type="PANTHER" id="PTHR37299:SF1">
    <property type="entry name" value="STAGE 0 SPORULATION PROTEIN A HOMOLOG"/>
    <property type="match status" value="1"/>
</dbReference>
<dbReference type="SMART" id="SM00448">
    <property type="entry name" value="REC"/>
    <property type="match status" value="1"/>
</dbReference>
<dbReference type="InterPro" id="IPR007492">
    <property type="entry name" value="LytTR_DNA-bd_dom"/>
</dbReference>
<comment type="caution">
    <text evidence="4">The sequence shown here is derived from an EMBL/GenBank/DDBJ whole genome shotgun (WGS) entry which is preliminary data.</text>
</comment>
<dbReference type="GO" id="GO:0000156">
    <property type="term" value="F:phosphorelay response regulator activity"/>
    <property type="evidence" value="ECO:0007669"/>
    <property type="project" value="InterPro"/>
</dbReference>
<dbReference type="Gene3D" id="3.40.50.2300">
    <property type="match status" value="1"/>
</dbReference>
<evidence type="ECO:0000313" key="5">
    <source>
        <dbReference type="Proteomes" id="UP000585050"/>
    </source>
</evidence>
<dbReference type="RefSeq" id="WP_168882739.1">
    <property type="nucleotide sequence ID" value="NZ_JABAIL010000003.1"/>
</dbReference>
<dbReference type="Pfam" id="PF04397">
    <property type="entry name" value="LytTR"/>
    <property type="match status" value="1"/>
</dbReference>
<dbReference type="InterPro" id="IPR046947">
    <property type="entry name" value="LytR-like"/>
</dbReference>
<dbReference type="Pfam" id="PF00072">
    <property type="entry name" value="Response_reg"/>
    <property type="match status" value="1"/>
</dbReference>
<dbReference type="PROSITE" id="PS50930">
    <property type="entry name" value="HTH_LYTTR"/>
    <property type="match status" value="1"/>
</dbReference>
<dbReference type="PROSITE" id="PS50110">
    <property type="entry name" value="RESPONSE_REGULATORY"/>
    <property type="match status" value="1"/>
</dbReference>
<dbReference type="EMBL" id="JABAIL010000003">
    <property type="protein sequence ID" value="NLR92033.1"/>
    <property type="molecule type" value="Genomic_DNA"/>
</dbReference>
<proteinExistence type="predicted"/>
<organism evidence="4 5">
    <name type="scientific">Flammeovirga agarivorans</name>
    <dbReference type="NCBI Taxonomy" id="2726742"/>
    <lineage>
        <taxon>Bacteria</taxon>
        <taxon>Pseudomonadati</taxon>
        <taxon>Bacteroidota</taxon>
        <taxon>Cytophagia</taxon>
        <taxon>Cytophagales</taxon>
        <taxon>Flammeovirgaceae</taxon>
        <taxon>Flammeovirga</taxon>
    </lineage>
</organism>
<keyword evidence="5" id="KW-1185">Reference proteome</keyword>
<evidence type="ECO:0000259" key="3">
    <source>
        <dbReference type="PROSITE" id="PS50930"/>
    </source>
</evidence>
<evidence type="ECO:0000259" key="2">
    <source>
        <dbReference type="PROSITE" id="PS50110"/>
    </source>
</evidence>
<dbReference type="InterPro" id="IPR011006">
    <property type="entry name" value="CheY-like_superfamily"/>
</dbReference>
<accession>A0A7X8SKZ3</accession>
<dbReference type="SMART" id="SM00850">
    <property type="entry name" value="LytTR"/>
    <property type="match status" value="1"/>
</dbReference>
<gene>
    <name evidence="4" type="ORF">HGP29_12480</name>
</gene>
<name>A0A7X8SKZ3_9BACT</name>
<protein>
    <submittedName>
        <fullName evidence="4">Response regulator transcription factor</fullName>
    </submittedName>
</protein>
<feature type="domain" description="HTH LytTR-type" evidence="3">
    <location>
        <begin position="132"/>
        <end position="203"/>
    </location>
</feature>
<dbReference type="SUPFAM" id="SSF52172">
    <property type="entry name" value="CheY-like"/>
    <property type="match status" value="1"/>
</dbReference>